<dbReference type="AlphaFoldDB" id="A0A518FP36"/>
<feature type="transmembrane region" description="Helical" evidence="1">
    <location>
        <begin position="226"/>
        <end position="249"/>
    </location>
</feature>
<dbReference type="InterPro" id="IPR051082">
    <property type="entry name" value="Pentapeptide-BTB/POZ_domain"/>
</dbReference>
<keyword evidence="1" id="KW-1133">Transmembrane helix</keyword>
<dbReference type="PANTHER" id="PTHR14136">
    <property type="entry name" value="BTB_POZ DOMAIN-CONTAINING PROTEIN KCTD9"/>
    <property type="match status" value="1"/>
</dbReference>
<dbReference type="PANTHER" id="PTHR14136:SF17">
    <property type="entry name" value="BTB_POZ DOMAIN-CONTAINING PROTEIN KCTD9"/>
    <property type="match status" value="1"/>
</dbReference>
<dbReference type="EMBL" id="CP036317">
    <property type="protein sequence ID" value="QDV18121.1"/>
    <property type="molecule type" value="Genomic_DNA"/>
</dbReference>
<organism evidence="2 3">
    <name type="scientific">Gimesia panareensis</name>
    <dbReference type="NCBI Taxonomy" id="2527978"/>
    <lineage>
        <taxon>Bacteria</taxon>
        <taxon>Pseudomonadati</taxon>
        <taxon>Planctomycetota</taxon>
        <taxon>Planctomycetia</taxon>
        <taxon>Planctomycetales</taxon>
        <taxon>Planctomycetaceae</taxon>
        <taxon>Gimesia</taxon>
    </lineage>
</organism>
<evidence type="ECO:0000256" key="1">
    <source>
        <dbReference type="SAM" id="Phobius"/>
    </source>
</evidence>
<keyword evidence="1" id="KW-0472">Membrane</keyword>
<dbReference type="Pfam" id="PF00805">
    <property type="entry name" value="Pentapeptide"/>
    <property type="match status" value="2"/>
</dbReference>
<feature type="transmembrane region" description="Helical" evidence="1">
    <location>
        <begin position="194"/>
        <end position="214"/>
    </location>
</feature>
<name>A0A518FP36_9PLAN</name>
<dbReference type="RefSeq" id="WP_197995110.1">
    <property type="nucleotide sequence ID" value="NZ_CP036317.1"/>
</dbReference>
<sequence length="258" mass="27554">MANPEHVELVRQGANAISRWQLKNGKKTLDLSGANLRGVDLYDARLQKADLGGANLNRANLSCADLSGANLVGANLSEADLMSACFSGAELCGADLREANLSHTDFGWADLTDANLNGAIVKKVNFSNAQGVDLSNAKEFVPSHQEEVAAAREKSKGKMSKGLKIILFFLLILLVTLIPGMLMSPPGGKPLTTAQFLAGLIPFIAFLLFYFSIIAGTAMIATEKGYSITIGLILVLTLSVVGLLIMLLLPDNQNQEYF</sequence>
<dbReference type="Gene3D" id="2.160.20.80">
    <property type="entry name" value="E3 ubiquitin-protein ligase SopA"/>
    <property type="match status" value="1"/>
</dbReference>
<dbReference type="Proteomes" id="UP000320839">
    <property type="component" value="Chromosome"/>
</dbReference>
<protein>
    <submittedName>
        <fullName evidence="2">Secreted effector protein PipB</fullName>
    </submittedName>
</protein>
<dbReference type="InterPro" id="IPR001646">
    <property type="entry name" value="5peptide_repeat"/>
</dbReference>
<evidence type="ECO:0000313" key="2">
    <source>
        <dbReference type="EMBL" id="QDV18121.1"/>
    </source>
</evidence>
<reference evidence="2 3" key="1">
    <citation type="submission" date="2019-02" db="EMBL/GenBank/DDBJ databases">
        <title>Deep-cultivation of Planctomycetes and their phenomic and genomic characterization uncovers novel biology.</title>
        <authorList>
            <person name="Wiegand S."/>
            <person name="Jogler M."/>
            <person name="Boedeker C."/>
            <person name="Pinto D."/>
            <person name="Vollmers J."/>
            <person name="Rivas-Marin E."/>
            <person name="Kohn T."/>
            <person name="Peeters S.H."/>
            <person name="Heuer A."/>
            <person name="Rast P."/>
            <person name="Oberbeckmann S."/>
            <person name="Bunk B."/>
            <person name="Jeske O."/>
            <person name="Meyerdierks A."/>
            <person name="Storesund J.E."/>
            <person name="Kallscheuer N."/>
            <person name="Luecker S."/>
            <person name="Lage O.M."/>
            <person name="Pohl T."/>
            <person name="Merkel B.J."/>
            <person name="Hornburger P."/>
            <person name="Mueller R.-W."/>
            <person name="Bruemmer F."/>
            <person name="Labrenz M."/>
            <person name="Spormann A.M."/>
            <person name="Op den Camp H."/>
            <person name="Overmann J."/>
            <person name="Amann R."/>
            <person name="Jetten M.S.M."/>
            <person name="Mascher T."/>
            <person name="Medema M.H."/>
            <person name="Devos D.P."/>
            <person name="Kaster A.-K."/>
            <person name="Ovreas L."/>
            <person name="Rohde M."/>
            <person name="Galperin M.Y."/>
            <person name="Jogler C."/>
        </authorList>
    </citation>
    <scope>NUCLEOTIDE SEQUENCE [LARGE SCALE GENOMIC DNA]</scope>
    <source>
        <strain evidence="2 3">Pan153</strain>
    </source>
</reference>
<accession>A0A518FP36</accession>
<proteinExistence type="predicted"/>
<dbReference type="SUPFAM" id="SSF141571">
    <property type="entry name" value="Pentapeptide repeat-like"/>
    <property type="match status" value="1"/>
</dbReference>
<feature type="transmembrane region" description="Helical" evidence="1">
    <location>
        <begin position="162"/>
        <end position="182"/>
    </location>
</feature>
<keyword evidence="1" id="KW-0812">Transmembrane</keyword>
<gene>
    <name evidence="2" type="primary">pipB</name>
    <name evidence="2" type="ORF">Pan153_27780</name>
</gene>
<evidence type="ECO:0000313" key="3">
    <source>
        <dbReference type="Proteomes" id="UP000320839"/>
    </source>
</evidence>